<feature type="compositionally biased region" description="Low complexity" evidence="1">
    <location>
        <begin position="129"/>
        <end position="142"/>
    </location>
</feature>
<evidence type="ECO:0000256" key="1">
    <source>
        <dbReference type="SAM" id="MobiDB-lite"/>
    </source>
</evidence>
<protein>
    <submittedName>
        <fullName evidence="2">Uncharacterized protein</fullName>
    </submittedName>
</protein>
<sequence length="177" mass="20013">MLASIRCLMHASLCATPWLHAFLGTLHMGVSLCPSVCCISVPLICGASFLPRHLLHVWVQLDPPARPELQRRLRECLGVTPEHILTIMAGNPYYTYYQKLAFQPHNFKWEGPDAGAHASDTHHQLQQLKQLQQPEQPQQDQEPVNHRQQTPVQALRHKLRALLDLIQGSLEAQEQGS</sequence>
<reference evidence="2" key="1">
    <citation type="submission" date="2021-01" db="EMBL/GenBank/DDBJ databases">
        <authorList>
            <person name="Corre E."/>
            <person name="Pelletier E."/>
            <person name="Niang G."/>
            <person name="Scheremetjew M."/>
            <person name="Finn R."/>
            <person name="Kale V."/>
            <person name="Holt S."/>
            <person name="Cochrane G."/>
            <person name="Meng A."/>
            <person name="Brown T."/>
            <person name="Cohen L."/>
        </authorList>
    </citation>
    <scope>NUCLEOTIDE SEQUENCE</scope>
    <source>
        <strain evidence="2">CCMP1320</strain>
    </source>
</reference>
<name>A0A7S3R939_DUNTE</name>
<dbReference type="EMBL" id="HBIP01034793">
    <property type="protein sequence ID" value="CAE0506161.1"/>
    <property type="molecule type" value="Transcribed_RNA"/>
</dbReference>
<evidence type="ECO:0000313" key="2">
    <source>
        <dbReference type="EMBL" id="CAE0506161.1"/>
    </source>
</evidence>
<gene>
    <name evidence="2" type="ORF">DTER00134_LOCUS21234</name>
</gene>
<accession>A0A7S3R939</accession>
<organism evidence="2">
    <name type="scientific">Dunaliella tertiolecta</name>
    <name type="common">Green alga</name>
    <dbReference type="NCBI Taxonomy" id="3047"/>
    <lineage>
        <taxon>Eukaryota</taxon>
        <taxon>Viridiplantae</taxon>
        <taxon>Chlorophyta</taxon>
        <taxon>core chlorophytes</taxon>
        <taxon>Chlorophyceae</taxon>
        <taxon>CS clade</taxon>
        <taxon>Chlamydomonadales</taxon>
        <taxon>Dunaliellaceae</taxon>
        <taxon>Dunaliella</taxon>
    </lineage>
</organism>
<feature type="region of interest" description="Disordered" evidence="1">
    <location>
        <begin position="129"/>
        <end position="152"/>
    </location>
</feature>
<proteinExistence type="predicted"/>
<dbReference type="AlphaFoldDB" id="A0A7S3R939"/>